<dbReference type="PANTHER" id="PTHR24421">
    <property type="entry name" value="NITRATE/NITRITE SENSOR PROTEIN NARX-RELATED"/>
    <property type="match status" value="1"/>
</dbReference>
<dbReference type="GO" id="GO:0000160">
    <property type="term" value="P:phosphorelay signal transduction system"/>
    <property type="evidence" value="ECO:0007669"/>
    <property type="project" value="UniProtKB-KW"/>
</dbReference>
<gene>
    <name evidence="9" type="ORF">B5K10_27170</name>
</gene>
<evidence type="ECO:0000256" key="5">
    <source>
        <dbReference type="ARBA" id="ARBA00023012"/>
    </source>
</evidence>
<dbReference type="SUPFAM" id="SSF55874">
    <property type="entry name" value="ATPase domain of HSP90 chaperone/DNA topoisomerase II/histidine kinase"/>
    <property type="match status" value="1"/>
</dbReference>
<sequence>MLELRSNSGTGQLVAGVLRLWSQIPQVVRSNWSASSLSRQFLITATLIVSIAMFTLGSWMSERAQASATRSAAEAGAIFLQAFLQPYIQDLRFPEPPTEQMQTRLNRLFENTLFADHDLRKRFILLKIWRLDGSLAYSSNSHIKKGEEAELEVRAAAKGELATSFEDMDELLEGVPKDESNVKLLEVYAPLYQMHSDRVIAVGEFYQSAEALIDERTKARNSTWLLVGGTSFAMVAVLHLIVSRGSRIIDFQRDDLKRRYAEAAQLAEQNNELRKAAERARIRASEDSENYLADLGSELHDGPIQTLSILMLSLQYGRDGVEDHEITETTKEEGGPPDSIRLARFLYSELRNISSGLVLPGIQDEGLAETIEAAVRRHEQLTGTTVEREVGDLPSTVPTAVKICCYRVIQEGLNNAYRHALAVGQSVAASEDGGKLMIVVNDRGPGISETKHNEGRGAGLGLVGLQNRVAALSGTLLIRSRADGGTELLVKLPLDLENPKQLS</sequence>
<evidence type="ECO:0000256" key="4">
    <source>
        <dbReference type="ARBA" id="ARBA00022777"/>
    </source>
</evidence>
<protein>
    <recommendedName>
        <fullName evidence="2">histidine kinase</fullName>
        <ecNumber evidence="2">2.7.13.3</ecNumber>
    </recommendedName>
</protein>
<organism evidence="9 10">
    <name type="scientific">Rhizobium leguminosarum bv. trifolii</name>
    <dbReference type="NCBI Taxonomy" id="386"/>
    <lineage>
        <taxon>Bacteria</taxon>
        <taxon>Pseudomonadati</taxon>
        <taxon>Pseudomonadota</taxon>
        <taxon>Alphaproteobacteria</taxon>
        <taxon>Hyphomicrobiales</taxon>
        <taxon>Rhizobiaceae</taxon>
        <taxon>Rhizobium/Agrobacterium group</taxon>
        <taxon>Rhizobium</taxon>
    </lineage>
</organism>
<feature type="domain" description="Histidine kinase" evidence="8">
    <location>
        <begin position="407"/>
        <end position="496"/>
    </location>
</feature>
<dbReference type="InterPro" id="IPR003594">
    <property type="entry name" value="HATPase_dom"/>
</dbReference>
<evidence type="ECO:0000256" key="1">
    <source>
        <dbReference type="ARBA" id="ARBA00000085"/>
    </source>
</evidence>
<dbReference type="PROSITE" id="PS50109">
    <property type="entry name" value="HIS_KIN"/>
    <property type="match status" value="1"/>
</dbReference>
<feature type="coiled-coil region" evidence="6">
    <location>
        <begin position="253"/>
        <end position="290"/>
    </location>
</feature>
<keyword evidence="4" id="KW-0418">Kinase</keyword>
<evidence type="ECO:0000256" key="3">
    <source>
        <dbReference type="ARBA" id="ARBA00022679"/>
    </source>
</evidence>
<evidence type="ECO:0000259" key="8">
    <source>
        <dbReference type="PROSITE" id="PS50109"/>
    </source>
</evidence>
<dbReference type="GO" id="GO:0004673">
    <property type="term" value="F:protein histidine kinase activity"/>
    <property type="evidence" value="ECO:0007669"/>
    <property type="project" value="UniProtKB-EC"/>
</dbReference>
<comment type="catalytic activity">
    <reaction evidence="1">
        <text>ATP + protein L-histidine = ADP + protein N-phospho-L-histidine.</text>
        <dbReference type="EC" id="2.7.13.3"/>
    </reaction>
</comment>
<dbReference type="SMART" id="SM00387">
    <property type="entry name" value="HATPase_c"/>
    <property type="match status" value="1"/>
</dbReference>
<reference evidence="9 10" key="1">
    <citation type="submission" date="2017-03" db="EMBL/GenBank/DDBJ databases">
        <title>Genome analysis of Rhizobial strains effectives or ineffectives for nitrogen fixation isolated from bean seeds.</title>
        <authorList>
            <person name="Peralta H."/>
            <person name="Aguilar-Vera A."/>
            <person name="Mora Y."/>
            <person name="Vargas-Lagunas C."/>
            <person name="Girard L."/>
            <person name="Mora J."/>
        </authorList>
    </citation>
    <scope>NUCLEOTIDE SEQUENCE [LARGE SCALE GENOMIC DNA]</scope>
    <source>
        <strain evidence="9 10">CCGM5</strain>
    </source>
</reference>
<dbReference type="EMBL" id="NAOO01000036">
    <property type="protein sequence ID" value="RFB85634.1"/>
    <property type="molecule type" value="Genomic_DNA"/>
</dbReference>
<dbReference type="InterPro" id="IPR004358">
    <property type="entry name" value="Sig_transdc_His_kin-like_C"/>
</dbReference>
<keyword evidence="6" id="KW-0175">Coiled coil</keyword>
<evidence type="ECO:0000256" key="2">
    <source>
        <dbReference type="ARBA" id="ARBA00012438"/>
    </source>
</evidence>
<keyword evidence="5" id="KW-0902">Two-component regulatory system</keyword>
<dbReference type="Pfam" id="PF02518">
    <property type="entry name" value="HATPase_c"/>
    <property type="match status" value="1"/>
</dbReference>
<dbReference type="CDD" id="cd16917">
    <property type="entry name" value="HATPase_UhpB-NarQ-NarX-like"/>
    <property type="match status" value="1"/>
</dbReference>
<keyword evidence="7" id="KW-0812">Transmembrane</keyword>
<accession>A0A3E1B4R4</accession>
<dbReference type="EC" id="2.7.13.3" evidence="2"/>
<evidence type="ECO:0000313" key="10">
    <source>
        <dbReference type="Proteomes" id="UP000256748"/>
    </source>
</evidence>
<name>A0A3E1B4R4_RHILT</name>
<dbReference type="InterPro" id="IPR050482">
    <property type="entry name" value="Sensor_HK_TwoCompSys"/>
</dbReference>
<dbReference type="AlphaFoldDB" id="A0A3E1B4R4"/>
<dbReference type="InterPro" id="IPR036890">
    <property type="entry name" value="HATPase_C_sf"/>
</dbReference>
<keyword evidence="7" id="KW-0472">Membrane</keyword>
<keyword evidence="7" id="KW-1133">Transmembrane helix</keyword>
<dbReference type="Proteomes" id="UP000256748">
    <property type="component" value="Unassembled WGS sequence"/>
</dbReference>
<feature type="transmembrane region" description="Helical" evidence="7">
    <location>
        <begin position="223"/>
        <end position="242"/>
    </location>
</feature>
<comment type="caution">
    <text evidence="9">The sequence shown here is derived from an EMBL/GenBank/DDBJ whole genome shotgun (WGS) entry which is preliminary data.</text>
</comment>
<dbReference type="Gene3D" id="3.30.565.10">
    <property type="entry name" value="Histidine kinase-like ATPase, C-terminal domain"/>
    <property type="match status" value="1"/>
</dbReference>
<evidence type="ECO:0000256" key="7">
    <source>
        <dbReference type="SAM" id="Phobius"/>
    </source>
</evidence>
<proteinExistence type="predicted"/>
<dbReference type="PRINTS" id="PR00344">
    <property type="entry name" value="BCTRLSENSOR"/>
</dbReference>
<evidence type="ECO:0000256" key="6">
    <source>
        <dbReference type="SAM" id="Coils"/>
    </source>
</evidence>
<dbReference type="PANTHER" id="PTHR24421:SF10">
    <property type="entry name" value="NITRATE_NITRITE SENSOR PROTEIN NARQ"/>
    <property type="match status" value="1"/>
</dbReference>
<keyword evidence="3" id="KW-0808">Transferase</keyword>
<feature type="transmembrane region" description="Helical" evidence="7">
    <location>
        <begin position="41"/>
        <end position="60"/>
    </location>
</feature>
<evidence type="ECO:0000313" key="9">
    <source>
        <dbReference type="EMBL" id="RFB85634.1"/>
    </source>
</evidence>
<dbReference type="InterPro" id="IPR005467">
    <property type="entry name" value="His_kinase_dom"/>
</dbReference>